<dbReference type="EMBL" id="MWPV01000001">
    <property type="protein sequence ID" value="OUL59199.1"/>
    <property type="molecule type" value="Genomic_DNA"/>
</dbReference>
<dbReference type="AlphaFoldDB" id="A0A244CVC0"/>
<protein>
    <submittedName>
        <fullName evidence="2">Uncharacterized protein</fullName>
    </submittedName>
</protein>
<proteinExistence type="predicted"/>
<evidence type="ECO:0000313" key="3">
    <source>
        <dbReference type="Proteomes" id="UP000194841"/>
    </source>
</evidence>
<keyword evidence="3" id="KW-1185">Reference proteome</keyword>
<comment type="caution">
    <text evidence="2">The sequence shown here is derived from an EMBL/GenBank/DDBJ whole genome shotgun (WGS) entry which is preliminary data.</text>
</comment>
<sequence>MAVLIILGVLVIALVVVLPLIERFGPHYNQAQQAKISRFIWPMVFILLLAQLVNHLFLH</sequence>
<name>A0A244CVC0_PSEDV</name>
<keyword evidence="1" id="KW-1133">Transmembrane helix</keyword>
<dbReference type="Proteomes" id="UP000194841">
    <property type="component" value="Unassembled WGS sequence"/>
</dbReference>
<keyword evidence="1" id="KW-0472">Membrane</keyword>
<gene>
    <name evidence="2" type="ORF">B1199_02695</name>
</gene>
<evidence type="ECO:0000256" key="1">
    <source>
        <dbReference type="SAM" id="Phobius"/>
    </source>
</evidence>
<keyword evidence="1" id="KW-0812">Transmembrane</keyword>
<reference evidence="2 3" key="1">
    <citation type="submission" date="2017-02" db="EMBL/GenBank/DDBJ databases">
        <title>Pseudoalteromonas ulvae TC14 Genome.</title>
        <authorList>
            <person name="Molmeret M."/>
        </authorList>
    </citation>
    <scope>NUCLEOTIDE SEQUENCE [LARGE SCALE GENOMIC DNA]</scope>
    <source>
        <strain evidence="2">TC14</strain>
    </source>
</reference>
<evidence type="ECO:0000313" key="2">
    <source>
        <dbReference type="EMBL" id="OUL59199.1"/>
    </source>
</evidence>
<accession>A0A244CVC0</accession>
<organism evidence="2 3">
    <name type="scientific">Pseudoalteromonas ulvae</name>
    <dbReference type="NCBI Taxonomy" id="107327"/>
    <lineage>
        <taxon>Bacteria</taxon>
        <taxon>Pseudomonadati</taxon>
        <taxon>Pseudomonadota</taxon>
        <taxon>Gammaproteobacteria</taxon>
        <taxon>Alteromonadales</taxon>
        <taxon>Pseudoalteromonadaceae</taxon>
        <taxon>Pseudoalteromonas</taxon>
    </lineage>
</organism>
<feature type="transmembrane region" description="Helical" evidence="1">
    <location>
        <begin position="39"/>
        <end position="58"/>
    </location>
</feature>
<dbReference type="RefSeq" id="WP_086742592.1">
    <property type="nucleotide sequence ID" value="NZ_MWPV01000001.1"/>
</dbReference>